<evidence type="ECO:0000256" key="2">
    <source>
        <dbReference type="ARBA" id="ARBA00005893"/>
    </source>
</evidence>
<comment type="cofactor">
    <cofactor evidence="1 7">
        <name>Mg(2+)</name>
        <dbReference type="ChEBI" id="CHEBI:18420"/>
    </cofactor>
</comment>
<reference evidence="8 11" key="2">
    <citation type="submission" date="2018-06" db="EMBL/GenBank/DDBJ databases">
        <authorList>
            <consortium name="Pathogen Informatics"/>
            <person name="Doyle S."/>
        </authorList>
    </citation>
    <scope>NUCLEOTIDE SEQUENCE [LARGE SCALE GENOMIC DNA]</scope>
    <source>
        <strain evidence="8 11">NCTC12714</strain>
    </source>
</reference>
<feature type="binding site" evidence="7">
    <location>
        <position position="110"/>
    </location>
    <ligand>
        <name>Mg(2+)</name>
        <dbReference type="ChEBI" id="CHEBI:18420"/>
    </ligand>
</feature>
<feature type="binding site" evidence="7">
    <location>
        <position position="16"/>
    </location>
    <ligand>
        <name>substrate</name>
    </ligand>
</feature>
<dbReference type="InterPro" id="IPR023214">
    <property type="entry name" value="HAD_sf"/>
</dbReference>
<evidence type="ECO:0000256" key="4">
    <source>
        <dbReference type="ARBA" id="ARBA00022723"/>
    </source>
</evidence>
<dbReference type="SFLD" id="SFLDG01136">
    <property type="entry name" value="C1.6:_Phosphoserine_Phosphatas"/>
    <property type="match status" value="1"/>
</dbReference>
<evidence type="ECO:0000313" key="8">
    <source>
        <dbReference type="EMBL" id="STQ86723.1"/>
    </source>
</evidence>
<dbReference type="PIRSF" id="PIRSF006118">
    <property type="entry name" value="KDO8-P_Ptase"/>
    <property type="match status" value="1"/>
</dbReference>
<dbReference type="Proteomes" id="UP000029922">
    <property type="component" value="Unassembled WGS sequence"/>
</dbReference>
<dbReference type="SFLD" id="SFLDS00003">
    <property type="entry name" value="Haloacid_Dehalogenase"/>
    <property type="match status" value="1"/>
</dbReference>
<keyword evidence="6 7" id="KW-0460">Magnesium</keyword>
<dbReference type="InterPro" id="IPR036412">
    <property type="entry name" value="HAD-like_sf"/>
</dbReference>
<dbReference type="NCBIfam" id="TIGR01670">
    <property type="entry name" value="KdsC-phosphatas"/>
    <property type="match status" value="1"/>
</dbReference>
<evidence type="ECO:0000256" key="3">
    <source>
        <dbReference type="ARBA" id="ARBA00011881"/>
    </source>
</evidence>
<comment type="subunit">
    <text evidence="3">Homotetramer.</text>
</comment>
<dbReference type="Proteomes" id="UP000255139">
    <property type="component" value="Unassembled WGS sequence"/>
</dbReference>
<dbReference type="RefSeq" id="WP_104692095.1">
    <property type="nucleotide sequence ID" value="NZ_FZML01000019.1"/>
</dbReference>
<name>A0A377PYR5_9HELI</name>
<reference evidence="9 10" key="1">
    <citation type="journal article" date="2014" name="Genome Announc.">
        <title>Draft genome sequences of eight enterohepatic helicobacter species isolated from both laboratory and wild rodents.</title>
        <authorList>
            <person name="Sheh A."/>
            <person name="Shen Z."/>
            <person name="Fox J.G."/>
        </authorList>
    </citation>
    <scope>NUCLEOTIDE SEQUENCE [LARGE SCALE GENOMIC DNA]</scope>
    <source>
        <strain evidence="9 10">ST1</strain>
    </source>
</reference>
<dbReference type="EMBL" id="JRPD02000004">
    <property type="protein sequence ID" value="TLE00942.1"/>
    <property type="molecule type" value="Genomic_DNA"/>
</dbReference>
<dbReference type="SFLD" id="SFLDG01138">
    <property type="entry name" value="C1.6.2:_Deoxy-d-mannose-octulo"/>
    <property type="match status" value="1"/>
</dbReference>
<evidence type="ECO:0000256" key="1">
    <source>
        <dbReference type="ARBA" id="ARBA00001946"/>
    </source>
</evidence>
<dbReference type="EC" id="3.1.3.45" evidence="8"/>
<dbReference type="Gene3D" id="3.40.50.1000">
    <property type="entry name" value="HAD superfamily/HAD-like"/>
    <property type="match status" value="1"/>
</dbReference>
<sequence length="162" mass="17572">MNIDANHIKMIALDVDGTLTNGQILLMNINDYIVEAKSFNVKDGMGIVEWIRRGGLVSIISGRESTIVEHRAKELGIHEVCLGVDDKLMCLNDICKKYNISPSNIACIGDDVNDIVLYDVCAYSFAPSDSSPINLAKACFVTKAAGGHGAVREMIDMLLGVK</sequence>
<comment type="similarity">
    <text evidence="2">Belongs to the KdsC family.</text>
</comment>
<evidence type="ECO:0000313" key="10">
    <source>
        <dbReference type="Proteomes" id="UP000029922"/>
    </source>
</evidence>
<dbReference type="PANTHER" id="PTHR21485:SF3">
    <property type="entry name" value="N-ACYLNEURAMINATE CYTIDYLYLTRANSFERASE"/>
    <property type="match status" value="1"/>
</dbReference>
<evidence type="ECO:0000256" key="5">
    <source>
        <dbReference type="ARBA" id="ARBA00022801"/>
    </source>
</evidence>
<evidence type="ECO:0000313" key="9">
    <source>
        <dbReference type="EMBL" id="TLE00942.1"/>
    </source>
</evidence>
<dbReference type="InterPro" id="IPR010023">
    <property type="entry name" value="KdsC_fam"/>
</dbReference>
<evidence type="ECO:0000313" key="11">
    <source>
        <dbReference type="Proteomes" id="UP000255139"/>
    </source>
</evidence>
<accession>A0A377PYR5</accession>
<protein>
    <submittedName>
        <fullName evidence="8">3-deoxy-D-manno-octulosonate 8-phosphate phosphatase</fullName>
        <ecNumber evidence="8">3.1.3.45</ecNumber>
    </submittedName>
</protein>
<dbReference type="GO" id="GO:0008781">
    <property type="term" value="F:N-acylneuraminate cytidylyltransferase activity"/>
    <property type="evidence" value="ECO:0007669"/>
    <property type="project" value="TreeGrafter"/>
</dbReference>
<dbReference type="GO" id="GO:0046872">
    <property type="term" value="F:metal ion binding"/>
    <property type="evidence" value="ECO:0007669"/>
    <property type="project" value="UniProtKB-KW"/>
</dbReference>
<evidence type="ECO:0000256" key="6">
    <source>
        <dbReference type="ARBA" id="ARBA00022842"/>
    </source>
</evidence>
<proteinExistence type="inferred from homology"/>
<dbReference type="Pfam" id="PF08282">
    <property type="entry name" value="Hydrolase_3"/>
    <property type="match status" value="1"/>
</dbReference>
<dbReference type="GO" id="GO:0019143">
    <property type="term" value="F:3-deoxy-manno-octulosonate-8-phosphatase activity"/>
    <property type="evidence" value="ECO:0007669"/>
    <property type="project" value="UniProtKB-EC"/>
</dbReference>
<keyword evidence="5 8" id="KW-0378">Hydrolase</keyword>
<evidence type="ECO:0000256" key="7">
    <source>
        <dbReference type="PIRSR" id="PIRSR006118-2"/>
    </source>
</evidence>
<dbReference type="OrthoDB" id="9805604at2"/>
<dbReference type="EMBL" id="UGJE01000002">
    <property type="protein sequence ID" value="STQ86723.1"/>
    <property type="molecule type" value="Genomic_DNA"/>
</dbReference>
<dbReference type="AlphaFoldDB" id="A0A377PYR5"/>
<keyword evidence="11" id="KW-1185">Reference proteome</keyword>
<keyword evidence="4 7" id="KW-0479">Metal-binding</keyword>
<dbReference type="SUPFAM" id="SSF56784">
    <property type="entry name" value="HAD-like"/>
    <property type="match status" value="1"/>
</dbReference>
<organism evidence="8 11">
    <name type="scientific">Helicobacter muridarum</name>
    <dbReference type="NCBI Taxonomy" id="216"/>
    <lineage>
        <taxon>Bacteria</taxon>
        <taxon>Pseudomonadati</taxon>
        <taxon>Campylobacterota</taxon>
        <taxon>Epsilonproteobacteria</taxon>
        <taxon>Campylobacterales</taxon>
        <taxon>Helicobacteraceae</taxon>
        <taxon>Helicobacter</taxon>
    </lineage>
</organism>
<dbReference type="PANTHER" id="PTHR21485">
    <property type="entry name" value="HAD SUPERFAMILY MEMBERS CMAS AND KDSC"/>
    <property type="match status" value="1"/>
</dbReference>
<dbReference type="InterPro" id="IPR050793">
    <property type="entry name" value="CMP-NeuNAc_synthase"/>
</dbReference>
<gene>
    <name evidence="8" type="primary">kdsC</name>
    <name evidence="9" type="ORF">LS73_003320</name>
    <name evidence="8" type="ORF">NCTC12714_01534</name>
</gene>
<feature type="binding site" evidence="7">
    <location>
        <position position="14"/>
    </location>
    <ligand>
        <name>Mg(2+)</name>
        <dbReference type="ChEBI" id="CHEBI:18420"/>
    </ligand>
</feature>